<dbReference type="PANTHER" id="PTHR12810:SF0">
    <property type="entry name" value="SMALL RIBOSOMAL SUBUNIT PROTEIN MS29"/>
    <property type="match status" value="1"/>
</dbReference>
<keyword evidence="5" id="KW-0496">Mitochondrion</keyword>
<dbReference type="PANTHER" id="PTHR12810">
    <property type="entry name" value="MITOCHONDRIAL 28S RIBOSOMAL PROTEIN S29"/>
    <property type="match status" value="1"/>
</dbReference>
<dbReference type="EMBL" id="JARBHB010000011">
    <property type="protein sequence ID" value="KAJ8872494.1"/>
    <property type="molecule type" value="Genomic_DNA"/>
</dbReference>
<proteinExistence type="inferred from homology"/>
<evidence type="ECO:0000313" key="8">
    <source>
        <dbReference type="EMBL" id="KAJ8872494.1"/>
    </source>
</evidence>
<dbReference type="InterPro" id="IPR019368">
    <property type="entry name" value="Ribosomal_mS29"/>
</dbReference>
<reference evidence="8 9" key="1">
    <citation type="submission" date="2023-02" db="EMBL/GenBank/DDBJ databases">
        <title>LHISI_Scaffold_Assembly.</title>
        <authorList>
            <person name="Stuart O.P."/>
            <person name="Cleave R."/>
            <person name="Magrath M.J.L."/>
            <person name="Mikheyev A.S."/>
        </authorList>
    </citation>
    <scope>NUCLEOTIDE SEQUENCE [LARGE SCALE GENOMIC DNA]</scope>
    <source>
        <strain evidence="8">Daus_M_001</strain>
        <tissue evidence="8">Leg muscle</tissue>
    </source>
</reference>
<comment type="similarity">
    <text evidence="2">Belongs to the mitochondrion-specific ribosomal protein mS29 family.</text>
</comment>
<evidence type="ECO:0000256" key="2">
    <source>
        <dbReference type="ARBA" id="ARBA00009863"/>
    </source>
</evidence>
<evidence type="ECO:0000256" key="6">
    <source>
        <dbReference type="ARBA" id="ARBA00023274"/>
    </source>
</evidence>
<comment type="caution">
    <text evidence="8">The sequence shown here is derived from an EMBL/GenBank/DDBJ whole genome shotgun (WGS) entry which is preliminary data.</text>
</comment>
<keyword evidence="6" id="KW-0687">Ribonucleoprotein</keyword>
<protein>
    <recommendedName>
        <fullName evidence="7">Small ribosomal subunit protein mS29</fullName>
    </recommendedName>
</protein>
<evidence type="ECO:0000256" key="1">
    <source>
        <dbReference type="ARBA" id="ARBA00004173"/>
    </source>
</evidence>
<keyword evidence="9" id="KW-1185">Reference proteome</keyword>
<evidence type="ECO:0000256" key="4">
    <source>
        <dbReference type="ARBA" id="ARBA00022980"/>
    </source>
</evidence>
<keyword evidence="4" id="KW-0689">Ribosomal protein</keyword>
<sequence>MVLLIQELYHPTPSYPRWVHSGFLHVGIVPDDAAAGWWVFSGISHFPHPSILALFHIHLTLPSALKTTIVSKNYTWTKRETTPEGAPLMELIEFGINRVKYACDAVVAVLQEIKRHSTEGRCKTLVVIDGFNGFFNADIRMVTEDKVKVKPSMGRGDCSHVAQEGGKLPWIHVSRSQSSPHVGSSRQTKELLNSHVGHHSEDTCFPKNAWHTVSAHAW</sequence>
<dbReference type="Pfam" id="PF10236">
    <property type="entry name" value="DAP3"/>
    <property type="match status" value="1"/>
</dbReference>
<dbReference type="Proteomes" id="UP001159363">
    <property type="component" value="Chromosome 10"/>
</dbReference>
<evidence type="ECO:0000256" key="7">
    <source>
        <dbReference type="ARBA" id="ARBA00035140"/>
    </source>
</evidence>
<accession>A0ABQ9GKE8</accession>
<comment type="subcellular location">
    <subcellularLocation>
        <location evidence="1">Mitochondrion</location>
    </subcellularLocation>
</comment>
<dbReference type="PRINTS" id="PR01716">
    <property type="entry name" value="DEATHASSOCP3"/>
</dbReference>
<organism evidence="8 9">
    <name type="scientific">Dryococelus australis</name>
    <dbReference type="NCBI Taxonomy" id="614101"/>
    <lineage>
        <taxon>Eukaryota</taxon>
        <taxon>Metazoa</taxon>
        <taxon>Ecdysozoa</taxon>
        <taxon>Arthropoda</taxon>
        <taxon>Hexapoda</taxon>
        <taxon>Insecta</taxon>
        <taxon>Pterygota</taxon>
        <taxon>Neoptera</taxon>
        <taxon>Polyneoptera</taxon>
        <taxon>Phasmatodea</taxon>
        <taxon>Verophasmatodea</taxon>
        <taxon>Anareolatae</taxon>
        <taxon>Phasmatidae</taxon>
        <taxon>Eurycanthinae</taxon>
        <taxon>Dryococelus</taxon>
    </lineage>
</organism>
<name>A0ABQ9GKE8_9NEOP</name>
<keyword evidence="3" id="KW-0809">Transit peptide</keyword>
<dbReference type="InterPro" id="IPR008092">
    <property type="entry name" value="Ribosomal_mS29_met"/>
</dbReference>
<evidence type="ECO:0000313" key="9">
    <source>
        <dbReference type="Proteomes" id="UP001159363"/>
    </source>
</evidence>
<evidence type="ECO:0000256" key="3">
    <source>
        <dbReference type="ARBA" id="ARBA00022946"/>
    </source>
</evidence>
<evidence type="ECO:0000256" key="5">
    <source>
        <dbReference type="ARBA" id="ARBA00023128"/>
    </source>
</evidence>
<gene>
    <name evidence="8" type="ORF">PR048_026100</name>
</gene>